<reference evidence="1" key="1">
    <citation type="submission" date="2013-05" db="EMBL/GenBank/DDBJ databases">
        <title>Genome assembly of Cystobacter fuscus DSM 2262.</title>
        <authorList>
            <person name="Sharma G."/>
            <person name="Khatri I."/>
            <person name="Kaur C."/>
            <person name="Mayilraj S."/>
            <person name="Subramanian S."/>
        </authorList>
    </citation>
    <scope>NUCLEOTIDE SEQUENCE [LARGE SCALE GENOMIC DNA]</scope>
    <source>
        <strain evidence="1">DSM 2262</strain>
    </source>
</reference>
<dbReference type="Proteomes" id="UP000011682">
    <property type="component" value="Unassembled WGS sequence"/>
</dbReference>
<name>S9R5G1_CYSF2</name>
<dbReference type="AlphaFoldDB" id="S9R5G1"/>
<protein>
    <submittedName>
        <fullName evidence="1">Uncharacterized protein</fullName>
    </submittedName>
</protein>
<evidence type="ECO:0000313" key="2">
    <source>
        <dbReference type="Proteomes" id="UP000011682"/>
    </source>
</evidence>
<evidence type="ECO:0000313" key="1">
    <source>
        <dbReference type="EMBL" id="EPX64193.1"/>
    </source>
</evidence>
<proteinExistence type="predicted"/>
<accession>S9R5G1</accession>
<dbReference type="EMBL" id="ANAH02000004">
    <property type="protein sequence ID" value="EPX64193.1"/>
    <property type="molecule type" value="Genomic_DNA"/>
</dbReference>
<sequence>MRPTHGVLPPWEIFNTRQRRERPGVLTKASGQPCACPMPACTTWHRTPAPVAPARENSHLFPEWWRGASRG</sequence>
<gene>
    <name evidence="1" type="ORF">D187_005327</name>
</gene>
<comment type="caution">
    <text evidence="1">The sequence shown here is derived from an EMBL/GenBank/DDBJ whole genome shotgun (WGS) entry which is preliminary data.</text>
</comment>
<organism evidence="1 2">
    <name type="scientific">Cystobacter fuscus (strain ATCC 25194 / DSM 2262 / NBRC 100088 / M29)</name>
    <dbReference type="NCBI Taxonomy" id="1242864"/>
    <lineage>
        <taxon>Bacteria</taxon>
        <taxon>Pseudomonadati</taxon>
        <taxon>Myxococcota</taxon>
        <taxon>Myxococcia</taxon>
        <taxon>Myxococcales</taxon>
        <taxon>Cystobacterineae</taxon>
        <taxon>Archangiaceae</taxon>
        <taxon>Cystobacter</taxon>
    </lineage>
</organism>
<keyword evidence="2" id="KW-1185">Reference proteome</keyword>